<protein>
    <submittedName>
        <fullName evidence="10">Carotenoid 9,10(9',10')-cleavage dioxygenase 1</fullName>
    </submittedName>
</protein>
<accession>A0A1Q9D3H7</accession>
<proteinExistence type="inferred from homology"/>
<dbReference type="GO" id="GO:0010436">
    <property type="term" value="F:carotenoid dioxygenase activity"/>
    <property type="evidence" value="ECO:0007669"/>
    <property type="project" value="TreeGrafter"/>
</dbReference>
<feature type="compositionally biased region" description="Basic and acidic residues" evidence="8">
    <location>
        <begin position="1843"/>
        <end position="1852"/>
    </location>
</feature>
<feature type="region of interest" description="Disordered" evidence="8">
    <location>
        <begin position="2427"/>
        <end position="2452"/>
    </location>
</feature>
<dbReference type="Proteomes" id="UP000186817">
    <property type="component" value="Unassembled WGS sequence"/>
</dbReference>
<name>A0A1Q9D3H7_SYMMI</name>
<evidence type="ECO:0000313" key="11">
    <source>
        <dbReference type="Proteomes" id="UP000186817"/>
    </source>
</evidence>
<dbReference type="InterPro" id="IPR027417">
    <property type="entry name" value="P-loop_NTPase"/>
</dbReference>
<evidence type="ECO:0000256" key="8">
    <source>
        <dbReference type="SAM" id="MobiDB-lite"/>
    </source>
</evidence>
<feature type="region of interest" description="Disordered" evidence="8">
    <location>
        <begin position="1015"/>
        <end position="1034"/>
    </location>
</feature>
<dbReference type="PANTHER" id="PTHR10543">
    <property type="entry name" value="BETA-CAROTENE DIOXYGENASE"/>
    <property type="match status" value="1"/>
</dbReference>
<evidence type="ECO:0000256" key="5">
    <source>
        <dbReference type="ARBA" id="ARBA00022840"/>
    </source>
</evidence>
<evidence type="ECO:0000256" key="2">
    <source>
        <dbReference type="ARBA" id="ARBA00006787"/>
    </source>
</evidence>
<dbReference type="Pfam" id="PF03055">
    <property type="entry name" value="RPE65"/>
    <property type="match status" value="2"/>
</dbReference>
<evidence type="ECO:0000256" key="7">
    <source>
        <dbReference type="ARBA" id="ARBA00023004"/>
    </source>
</evidence>
<keyword evidence="6" id="KW-0560">Oxidoreductase</keyword>
<comment type="caution">
    <text evidence="10">The sequence shown here is derived from an EMBL/GenBank/DDBJ whole genome shotgun (WGS) entry which is preliminary data.</text>
</comment>
<keyword evidence="4" id="KW-0547">Nucleotide-binding</keyword>
<comment type="cofactor">
    <cofactor evidence="1">
        <name>Fe(2+)</name>
        <dbReference type="ChEBI" id="CHEBI:29033"/>
    </cofactor>
</comment>
<evidence type="ECO:0000313" key="10">
    <source>
        <dbReference type="EMBL" id="OLP89706.1"/>
    </source>
</evidence>
<feature type="compositionally biased region" description="Low complexity" evidence="8">
    <location>
        <begin position="1816"/>
        <end position="1832"/>
    </location>
</feature>
<keyword evidence="5" id="KW-0067">ATP-binding</keyword>
<dbReference type="PANTHER" id="PTHR10543:SF89">
    <property type="entry name" value="CAROTENOID 9,10(9',10')-CLEAVAGE DIOXYGENASE 1"/>
    <property type="match status" value="1"/>
</dbReference>
<evidence type="ECO:0000256" key="4">
    <source>
        <dbReference type="ARBA" id="ARBA00022741"/>
    </source>
</evidence>
<dbReference type="GO" id="GO:0046872">
    <property type="term" value="F:metal ion binding"/>
    <property type="evidence" value="ECO:0007669"/>
    <property type="project" value="UniProtKB-KW"/>
</dbReference>
<dbReference type="InterPro" id="IPR004294">
    <property type="entry name" value="Carotenoid_Oase"/>
</dbReference>
<dbReference type="Pfam" id="PF06414">
    <property type="entry name" value="Zeta_toxin"/>
    <property type="match status" value="1"/>
</dbReference>
<dbReference type="GO" id="GO:0016301">
    <property type="term" value="F:kinase activity"/>
    <property type="evidence" value="ECO:0007669"/>
    <property type="project" value="InterPro"/>
</dbReference>
<feature type="region of interest" description="Disordered" evidence="8">
    <location>
        <begin position="1"/>
        <end position="35"/>
    </location>
</feature>
<dbReference type="GO" id="GO:0016121">
    <property type="term" value="P:carotene catabolic process"/>
    <property type="evidence" value="ECO:0007669"/>
    <property type="project" value="TreeGrafter"/>
</dbReference>
<feature type="compositionally biased region" description="Low complexity" evidence="8">
    <location>
        <begin position="1725"/>
        <end position="1754"/>
    </location>
</feature>
<keyword evidence="3" id="KW-0479">Metal-binding</keyword>
<dbReference type="GO" id="GO:0009570">
    <property type="term" value="C:chloroplast stroma"/>
    <property type="evidence" value="ECO:0007669"/>
    <property type="project" value="TreeGrafter"/>
</dbReference>
<evidence type="ECO:0000259" key="9">
    <source>
        <dbReference type="Pfam" id="PF06414"/>
    </source>
</evidence>
<organism evidence="10 11">
    <name type="scientific">Symbiodinium microadriaticum</name>
    <name type="common">Dinoflagellate</name>
    <name type="synonym">Zooxanthella microadriatica</name>
    <dbReference type="NCBI Taxonomy" id="2951"/>
    <lineage>
        <taxon>Eukaryota</taxon>
        <taxon>Sar</taxon>
        <taxon>Alveolata</taxon>
        <taxon>Dinophyceae</taxon>
        <taxon>Suessiales</taxon>
        <taxon>Symbiodiniaceae</taxon>
        <taxon>Symbiodinium</taxon>
    </lineage>
</organism>
<evidence type="ECO:0000256" key="6">
    <source>
        <dbReference type="ARBA" id="ARBA00023002"/>
    </source>
</evidence>
<dbReference type="GO" id="GO:0005524">
    <property type="term" value="F:ATP binding"/>
    <property type="evidence" value="ECO:0007669"/>
    <property type="project" value="UniProtKB-KW"/>
</dbReference>
<evidence type="ECO:0000256" key="3">
    <source>
        <dbReference type="ARBA" id="ARBA00022723"/>
    </source>
</evidence>
<evidence type="ECO:0000256" key="1">
    <source>
        <dbReference type="ARBA" id="ARBA00001954"/>
    </source>
</evidence>
<dbReference type="Gene3D" id="3.40.50.300">
    <property type="entry name" value="P-loop containing nucleotide triphosphate hydrolases"/>
    <property type="match status" value="1"/>
</dbReference>
<dbReference type="InterPro" id="IPR010488">
    <property type="entry name" value="Zeta_toxin_domain"/>
</dbReference>
<feature type="domain" description="Zeta toxin" evidence="9">
    <location>
        <begin position="67"/>
        <end position="213"/>
    </location>
</feature>
<keyword evidence="7" id="KW-0408">Iron</keyword>
<reference evidence="10 11" key="1">
    <citation type="submission" date="2016-02" db="EMBL/GenBank/DDBJ databases">
        <title>Genome analysis of coral dinoflagellate symbionts highlights evolutionary adaptations to a symbiotic lifestyle.</title>
        <authorList>
            <person name="Aranda M."/>
            <person name="Li Y."/>
            <person name="Liew Y.J."/>
            <person name="Baumgarten S."/>
            <person name="Simakov O."/>
            <person name="Wilson M."/>
            <person name="Piel J."/>
            <person name="Ashoor H."/>
            <person name="Bougouffa S."/>
            <person name="Bajic V.B."/>
            <person name="Ryu T."/>
            <person name="Ravasi T."/>
            <person name="Bayer T."/>
            <person name="Micklem G."/>
            <person name="Kim H."/>
            <person name="Bhak J."/>
            <person name="Lajeunesse T.C."/>
            <person name="Voolstra C.R."/>
        </authorList>
    </citation>
    <scope>NUCLEOTIDE SEQUENCE [LARGE SCALE GENOMIC DNA]</scope>
    <source>
        <strain evidence="10 11">CCMP2467</strain>
    </source>
</reference>
<keyword evidence="11" id="KW-1185">Reference proteome</keyword>
<sequence>MAPGSADRNRPADEDSPSGNQGSKRMRSHVVRGQIPQDLEEQLTQPFTEEERHRIFESVGLNQAERLPEGRSPIALWLFGPPAAGKTSISDDFEVEFFGRSGNAVCIDGSHVRDAHTGFQQVLQHGIENEVIHADAWTKLKATKHVERLKEEIFEIAVRNRQNVKICDACQKPDRVRKMLALLEGADFEMHALCLWVPEVATQSRGQHRSVESKRVLCTSLYASSSSATLDFAKHWDEQMRQGNPRYKSLVLLDNTPRPPLRISLEEFEARTNWPSAEAAQHFQRFQASAKEVLDETLSRLVSRWAHTFSGSLRHRFAETCACQDWTSLREETRQIPNPAPVILTSSRKSTKSVKSDLADALQKVLQHTVEDVARRFFSRSEKLLAPEVAEAVGLGSSVGDSSCQAKRATLPIPGALTSCFDGVLDIFQDVPSSLGWATSRLGIAFRKEARLGGALVPVGESDLVGAYMRVGPNAQYWPPKKRTHAFDGAFREGRSGTMYVPTLMAENRLEEGCCNFGSGPHGLDWGWWLDGGGTYRGTWMMMLRRRWSRRCSQFVLIMVRLRPSSPTAPSRRNASIVLSSSWLTPWLSLCHEGRIIIPGGTLAWSGLDLRTSPAPVLRHLRKDERDRADWRCPLCNVGVPAGGLSTASKNKLRRARQQHRINKRPGVTMEEFTKLCRARGAKEASSVMRKRVLVLNRVHAKRQRKEADDCGNCIPFTWSRVRPDKTKQETRVGLYTAWRCRLCTRVLIHIKKGREHKCEQLPDKIIKDRLRRLNKDERSAPKHRHGIDPTVLSRTFATARKLLGGVNMLADLMDDHTRVSVEFGSDRAAGACFELLSNGSFTKFVVGSFYGCAWAAWDTELAMRGALDAMECLKSTRVPWVLLGDYNLEAHEEPLARHVAAGLAVPWDDPFQHGERLPGTRKTGRRIGCGHLHPVAMEQRWVGSDHALVAYTVETETALRFRAPRFRPLTDSPVTEAQWASVWHEELFQDAIDGGDVNRAWTLLSDAAEDALAVPEETGRRRSSSWTPPPGVHERCKAARTLESLLGVQRRHLQRRVAQLERFPEDCRLRDKAAKQGLELEAKAPWLRELPCFGMEAWAGWRLQEHIEDFEKAEKAAAIARWHQRLDGSEPQTVSWIRRRLKLKLELARFVSPTARLEVIFFWASYCCKFMETPRYLFEKEYGKEWFTRIGEFHGFAGLIKILATVARLQEGELLAESQFIGGGPEKDEAHQSAAQFRRLDGQYGHRFDLQLCTVKYQGSLAAQDAGYTPEGKLWALNEGGAPFQFALDEAHPKFDLRTGETFFHGRKLAENHFYAGRLVDRLDVELKVPGFHHDMFITENYMVLVDGSTRFTPEGVVKGQPLWNFDQARIVHTCYAYDENGRIILWSPVEFYEVHIEKVTGGDEHMTEFPRIRDDRIGKRACDFNFRGILKWDFEECKLDGVVIRYPDDVVGGEPIFAPRNGTGEEDDGYMVALLFNEKTQESTFAVYDAKTFSSTPVVEYSVPRKAPQSPKLFRVLQRRIFGAEASWIAQLLLRWACLYLVGLHAAAAAAAACPTLGPMCQSLSFQGAAWRGDGAQANFTFQVSREAGAQNRRNAVVGCLSTAIATQPLQPAAAAEWCEGSVFNGSWTIPESLGGKASISVRDGTAVITGSKGGQKWELRSTNIQGAPLVFRIAGVQRQFWVDWRPLGGPTELRGVWQGGMLDGPLATGPPEIRPRTTSIRSPSGALDSPSSSHHKSVSFASSSRKSAPDSPTQGHHSPSKRPGAAKSLQIPKSPTAESGMRGQRSGSFSRLPGETPDAGRKHPSTKRSLLASSESNPEPSSPEGSSRSYTFSRRLRSPSSDRRGRDGRNFSPTLQERTSTAIHALEHGMEPPGASDKWRVAQLFCELVPRSVAKIQRIERVVTPETYGKFMQKTGTGENANEFGIVFFTPKDADELNRVCSHGLAGRSPAARVVSDCGAALENQLRSGEPGKVLDVRSMCVLFCGPEVARSKLGGASDRPKDVVEFEVEDASHFLPAYTIHYQIVADEPSDHAEFRFQSPSPEHARSPSRSRRVSVRDPLVQGILQRLPELGDDVAGTVLLPSNSPEAEAVISLYLQSGGASRLRRPPGVNLREALGGVVVQRIENKMLGLEYLDVELEAANGPRFREDVVWHGTRLKRADEEASLAHKLQSIAEHGFDPQRCIKGAHAAGGIWLAANPMESFGVGGDGLVAFVLCLAKTNFNEWVDTSCARVLQRESSKMRSCILLTGWWLPGIISATPTESIKKSHWFHMLQAFLTSIVEAQIMATATREAEAPMESPQRSWAAEPPRSAKAIFHKHTTTGTFIRPITAPSVTRFDPVPGLPNLVQGVPASPRGKRLVPAAHRMPAIPVKGATANGPWAECRSATPNERMRRAAWPRQGTENSLMYRNPMERRAAHDGWGEEVSLCASPPPALSLDSPSPGSERQR</sequence>
<feature type="region of interest" description="Disordered" evidence="8">
    <location>
        <begin position="1699"/>
        <end position="1860"/>
    </location>
</feature>
<keyword evidence="10" id="KW-0223">Dioxygenase</keyword>
<dbReference type="OrthoDB" id="419425at2759"/>
<gene>
    <name evidence="10" type="primary">CCD1</name>
    <name evidence="10" type="ORF">AK812_SmicGene28806</name>
</gene>
<feature type="region of interest" description="Disordered" evidence="8">
    <location>
        <begin position="2038"/>
        <end position="2059"/>
    </location>
</feature>
<dbReference type="EMBL" id="LSRX01000748">
    <property type="protein sequence ID" value="OLP89706.1"/>
    <property type="molecule type" value="Genomic_DNA"/>
</dbReference>
<comment type="similarity">
    <text evidence="2">Belongs to the carotenoid oxygenase family.</text>
</comment>